<organism evidence="8 9">
    <name type="scientific">Absidia repens</name>
    <dbReference type="NCBI Taxonomy" id="90262"/>
    <lineage>
        <taxon>Eukaryota</taxon>
        <taxon>Fungi</taxon>
        <taxon>Fungi incertae sedis</taxon>
        <taxon>Mucoromycota</taxon>
        <taxon>Mucoromycotina</taxon>
        <taxon>Mucoromycetes</taxon>
        <taxon>Mucorales</taxon>
        <taxon>Cunninghamellaceae</taxon>
        <taxon>Absidia</taxon>
    </lineage>
</organism>
<accession>A0A1X2IJI2</accession>
<dbReference type="PANTHER" id="PTHR16318">
    <property type="entry name" value="GAMMA-SECRETASE SUBUNIT PEN-2"/>
    <property type="match status" value="1"/>
</dbReference>
<comment type="subcellular location">
    <subcellularLocation>
        <location evidence="1">Membrane</location>
        <topology evidence="1">Multi-pass membrane protein</topology>
    </subcellularLocation>
</comment>
<dbReference type="STRING" id="90262.A0A1X2IJI2"/>
<evidence type="ECO:0000256" key="3">
    <source>
        <dbReference type="ARBA" id="ARBA00022692"/>
    </source>
</evidence>
<protein>
    <recommendedName>
        <fullName evidence="10">Gamma-secretase subunit PEN-2</fullName>
    </recommendedName>
</protein>
<keyword evidence="3 7" id="KW-0812">Transmembrane</keyword>
<sequence length="98" mass="11351">MPKLDKLTFDEMVGISRKMFYGGFAFLPFLWLVNVMYFFQQSRKSSAPKQLKQYVLWSLGGCIIWFLGLTIWYALFVNERSKWGALGDKITVVIPKGS</sequence>
<feature type="transmembrane region" description="Helical" evidence="7">
    <location>
        <begin position="54"/>
        <end position="75"/>
    </location>
</feature>
<evidence type="ECO:0000256" key="2">
    <source>
        <dbReference type="ARBA" id="ARBA00009607"/>
    </source>
</evidence>
<dbReference type="Proteomes" id="UP000193560">
    <property type="component" value="Unassembled WGS sequence"/>
</dbReference>
<evidence type="ECO:0000256" key="7">
    <source>
        <dbReference type="SAM" id="Phobius"/>
    </source>
</evidence>
<dbReference type="GO" id="GO:0070765">
    <property type="term" value="C:gamma-secretase complex"/>
    <property type="evidence" value="ECO:0007669"/>
    <property type="project" value="TreeGrafter"/>
</dbReference>
<evidence type="ECO:0000313" key="8">
    <source>
        <dbReference type="EMBL" id="ORZ17677.1"/>
    </source>
</evidence>
<dbReference type="OrthoDB" id="524898at2759"/>
<evidence type="ECO:0000256" key="6">
    <source>
        <dbReference type="ARBA" id="ARBA00023136"/>
    </source>
</evidence>
<keyword evidence="4" id="KW-0914">Notch signaling pathway</keyword>
<dbReference type="Pfam" id="PF10251">
    <property type="entry name" value="PEN-2"/>
    <property type="match status" value="1"/>
</dbReference>
<keyword evidence="6 7" id="KW-0472">Membrane</keyword>
<gene>
    <name evidence="8" type="ORF">BCR42DRAFT_349996</name>
</gene>
<comment type="similarity">
    <text evidence="2">Belongs to the PEN-2 family.</text>
</comment>
<evidence type="ECO:0000256" key="5">
    <source>
        <dbReference type="ARBA" id="ARBA00022989"/>
    </source>
</evidence>
<evidence type="ECO:0000313" key="9">
    <source>
        <dbReference type="Proteomes" id="UP000193560"/>
    </source>
</evidence>
<keyword evidence="5 7" id="KW-1133">Transmembrane helix</keyword>
<reference evidence="8 9" key="1">
    <citation type="submission" date="2016-07" db="EMBL/GenBank/DDBJ databases">
        <title>Pervasive Adenine N6-methylation of Active Genes in Fungi.</title>
        <authorList>
            <consortium name="DOE Joint Genome Institute"/>
            <person name="Mondo S.J."/>
            <person name="Dannebaum R.O."/>
            <person name="Kuo R.C."/>
            <person name="Labutti K."/>
            <person name="Haridas S."/>
            <person name="Kuo A."/>
            <person name="Salamov A."/>
            <person name="Ahrendt S.R."/>
            <person name="Lipzen A."/>
            <person name="Sullivan W."/>
            <person name="Andreopoulos W.B."/>
            <person name="Clum A."/>
            <person name="Lindquist E."/>
            <person name="Daum C."/>
            <person name="Ramamoorthy G.K."/>
            <person name="Gryganskyi A."/>
            <person name="Culley D."/>
            <person name="Magnuson J.K."/>
            <person name="James T.Y."/>
            <person name="O'Malley M.A."/>
            <person name="Stajich J.E."/>
            <person name="Spatafora J.W."/>
            <person name="Visel A."/>
            <person name="Grigoriev I.V."/>
        </authorList>
    </citation>
    <scope>NUCLEOTIDE SEQUENCE [LARGE SCALE GENOMIC DNA]</scope>
    <source>
        <strain evidence="8 9">NRRL 1336</strain>
    </source>
</reference>
<evidence type="ECO:0000256" key="1">
    <source>
        <dbReference type="ARBA" id="ARBA00004141"/>
    </source>
</evidence>
<evidence type="ECO:0000256" key="4">
    <source>
        <dbReference type="ARBA" id="ARBA00022976"/>
    </source>
</evidence>
<name>A0A1X2IJI2_9FUNG</name>
<dbReference type="PANTHER" id="PTHR16318:SF0">
    <property type="entry name" value="GAMMA-SECRETASE SUBUNIT PEN-2"/>
    <property type="match status" value="1"/>
</dbReference>
<comment type="caution">
    <text evidence="8">The sequence shown here is derived from an EMBL/GenBank/DDBJ whole genome shotgun (WGS) entry which is preliminary data.</text>
</comment>
<dbReference type="AlphaFoldDB" id="A0A1X2IJI2"/>
<evidence type="ECO:0008006" key="10">
    <source>
        <dbReference type="Google" id="ProtNLM"/>
    </source>
</evidence>
<feature type="transmembrane region" description="Helical" evidence="7">
    <location>
        <begin position="20"/>
        <end position="39"/>
    </location>
</feature>
<dbReference type="EMBL" id="MCGE01000009">
    <property type="protein sequence ID" value="ORZ17677.1"/>
    <property type="molecule type" value="Genomic_DNA"/>
</dbReference>
<dbReference type="InterPro" id="IPR019379">
    <property type="entry name" value="Gamma_Secretase_Asp_P_PEN2"/>
</dbReference>
<proteinExistence type="inferred from homology"/>
<keyword evidence="9" id="KW-1185">Reference proteome</keyword>